<dbReference type="EMBL" id="BGZN01000001">
    <property type="protein sequence ID" value="GBR72518.1"/>
    <property type="molecule type" value="Genomic_DNA"/>
</dbReference>
<keyword evidence="1" id="KW-0472">Membrane</keyword>
<dbReference type="AlphaFoldDB" id="A0A388T8Y3"/>
<dbReference type="Pfam" id="PF18949">
    <property type="entry name" value="DUF5693"/>
    <property type="match status" value="1"/>
</dbReference>
<gene>
    <name evidence="2" type="ORF">NO1_0030</name>
</gene>
<keyword evidence="1" id="KW-0812">Transmembrane</keyword>
<feature type="transmembrane region" description="Helical" evidence="1">
    <location>
        <begin position="412"/>
        <end position="430"/>
    </location>
</feature>
<feature type="transmembrane region" description="Helical" evidence="1">
    <location>
        <begin position="628"/>
        <end position="649"/>
    </location>
</feature>
<sequence>MFGLPKKDWFKLFLFLLAILISLGVFGYRLYLEQQNMTVELAYDHEEILSLQAYTGQTQAQILKMLQRAGVTSIVVPEDTLNNLTARGLATWVTGQDLLNMARFGQIQNPVLLALIRSTDVVPENNYIMVDQVATFQRAQNSLINDLGPERARVAGRNIIEIRGQVNNLGNIGLGIDEAIIENLKIYKFQIIPKLADSRRIDAVSLGLKIDAICALTGARTLIFGGNEILGYGGNLTLVAEKMRKNNVNFGVIEFMEQKGSRTLAEYLPGSNIGVHTVTSAQLQRMTKERALDRYLLATLDRGMRILYLRAFTNENLAKDLLAYNEDFISTLKTRLERRGTTVLPVEKVSLGLNPDFSIIFSVFISLGLVPVFYFFLKLFFKNLPENIFWWGLVLALLLSAVFWRLDYFSQWRALMALAVSIVFPTMAMLTQLPKTDDWPADKITFRETLLLVLRIVGITMLGALLIIALLSDSYHMLKIYQFRGVKLAFGLPLLIVAFYYFMYPYRIKSLRFIFKRFLQSKVTLGYVLAGGGALIFLAFYFLRSGNYQLPVFSGEAAMRNFLSYVMLVRPRTKEFLIGYPLLIFIFHNLGTVIDYRYKWLFFTLATIAPISLLNTFCHLHAPLWVSLLRSFNGLLLGVLIGCLLNWSYKTAEKVWRYIF</sequence>
<feature type="transmembrane region" description="Helical" evidence="1">
    <location>
        <begin position="450"/>
        <end position="471"/>
    </location>
</feature>
<evidence type="ECO:0000313" key="3">
    <source>
        <dbReference type="Proteomes" id="UP000269352"/>
    </source>
</evidence>
<protein>
    <submittedName>
        <fullName evidence="2">Uncharacterized protein</fullName>
    </submittedName>
</protein>
<keyword evidence="1" id="KW-1133">Transmembrane helix</keyword>
<feature type="transmembrane region" description="Helical" evidence="1">
    <location>
        <begin position="483"/>
        <end position="503"/>
    </location>
</feature>
<feature type="transmembrane region" description="Helical" evidence="1">
    <location>
        <begin position="524"/>
        <end position="543"/>
    </location>
</feature>
<proteinExistence type="predicted"/>
<organism evidence="2 3">
    <name type="scientific">Termititenax aidoneus</name>
    <dbReference type="NCBI Taxonomy" id="2218524"/>
    <lineage>
        <taxon>Bacteria</taxon>
        <taxon>Bacillati</taxon>
        <taxon>Candidatus Margulisiibacteriota</taxon>
        <taxon>Candidatus Termititenacia</taxon>
        <taxon>Candidatus Termititenacales</taxon>
        <taxon>Candidatus Termititenacaceae</taxon>
        <taxon>Candidatus Termititenax</taxon>
    </lineage>
</organism>
<keyword evidence="3" id="KW-1185">Reference proteome</keyword>
<feature type="transmembrane region" description="Helical" evidence="1">
    <location>
        <begin position="357"/>
        <end position="376"/>
    </location>
</feature>
<evidence type="ECO:0000313" key="2">
    <source>
        <dbReference type="EMBL" id="GBR72518.1"/>
    </source>
</evidence>
<comment type="caution">
    <text evidence="2">The sequence shown here is derived from an EMBL/GenBank/DDBJ whole genome shotgun (WGS) entry which is preliminary data.</text>
</comment>
<feature type="transmembrane region" description="Helical" evidence="1">
    <location>
        <begin position="388"/>
        <end position="406"/>
    </location>
</feature>
<feature type="transmembrane region" description="Helical" evidence="1">
    <location>
        <begin position="601"/>
        <end position="622"/>
    </location>
</feature>
<dbReference type="Proteomes" id="UP000269352">
    <property type="component" value="Unassembled WGS sequence"/>
</dbReference>
<evidence type="ECO:0000256" key="1">
    <source>
        <dbReference type="SAM" id="Phobius"/>
    </source>
</evidence>
<accession>A0A388T8Y3</accession>
<name>A0A388T8Y3_TERA1</name>
<reference evidence="2 3" key="1">
    <citation type="journal article" date="2019" name="ISME J.">
        <title>Genome analyses of uncultured TG2/ZB3 bacteria in 'Margulisbacteria' specifically attached to ectosymbiotic spirochetes of protists in the termite gut.</title>
        <authorList>
            <person name="Utami Y.D."/>
            <person name="Kuwahara H."/>
            <person name="Igai K."/>
            <person name="Murakami T."/>
            <person name="Sugaya K."/>
            <person name="Morikawa T."/>
            <person name="Nagura Y."/>
            <person name="Yuki M."/>
            <person name="Deevong P."/>
            <person name="Inoue T."/>
            <person name="Kihara K."/>
            <person name="Lo N."/>
            <person name="Yamada A."/>
            <person name="Ohkuma M."/>
            <person name="Hongoh Y."/>
        </authorList>
    </citation>
    <scope>NUCLEOTIDE SEQUENCE [LARGE SCALE GENOMIC DNA]</scope>
    <source>
        <strain evidence="2">NkOx7-01</strain>
    </source>
</reference>
<dbReference type="InterPro" id="IPR043748">
    <property type="entry name" value="DUF5693"/>
</dbReference>
<feature type="transmembrane region" description="Helical" evidence="1">
    <location>
        <begin position="576"/>
        <end position="594"/>
    </location>
</feature>